<comment type="caution">
    <text evidence="1">The sequence shown here is derived from an EMBL/GenBank/DDBJ whole genome shotgun (WGS) entry which is preliminary data.</text>
</comment>
<name>X1GGP6_9ZZZZ</name>
<organism evidence="1">
    <name type="scientific">marine sediment metagenome</name>
    <dbReference type="NCBI Taxonomy" id="412755"/>
    <lineage>
        <taxon>unclassified sequences</taxon>
        <taxon>metagenomes</taxon>
        <taxon>ecological metagenomes</taxon>
    </lineage>
</organism>
<reference evidence="1" key="1">
    <citation type="journal article" date="2014" name="Front. Microbiol.">
        <title>High frequency of phylogenetically diverse reductive dehalogenase-homologous genes in deep subseafloor sedimentary metagenomes.</title>
        <authorList>
            <person name="Kawai M."/>
            <person name="Futagami T."/>
            <person name="Toyoda A."/>
            <person name="Takaki Y."/>
            <person name="Nishi S."/>
            <person name="Hori S."/>
            <person name="Arai W."/>
            <person name="Tsubouchi T."/>
            <person name="Morono Y."/>
            <person name="Uchiyama I."/>
            <person name="Ito T."/>
            <person name="Fujiyama A."/>
            <person name="Inagaki F."/>
            <person name="Takami H."/>
        </authorList>
    </citation>
    <scope>NUCLEOTIDE SEQUENCE</scope>
    <source>
        <strain evidence="1">Expedition CK06-06</strain>
    </source>
</reference>
<dbReference type="EMBL" id="BARU01022401">
    <property type="protein sequence ID" value="GAH56377.1"/>
    <property type="molecule type" value="Genomic_DNA"/>
</dbReference>
<gene>
    <name evidence="1" type="ORF">S03H2_36495</name>
</gene>
<sequence length="45" mass="5023">MAINTAATIKSESGNNKNIIEDMEDEIPKERILNGIIFFDGKNNL</sequence>
<protein>
    <submittedName>
        <fullName evidence="1">Uncharacterized protein</fullName>
    </submittedName>
</protein>
<evidence type="ECO:0000313" key="1">
    <source>
        <dbReference type="EMBL" id="GAH56377.1"/>
    </source>
</evidence>
<accession>X1GGP6</accession>
<proteinExistence type="predicted"/>
<dbReference type="AlphaFoldDB" id="X1GGP6"/>